<keyword evidence="2 4" id="KW-0238">DNA-binding</keyword>
<accession>A0ABV9FMP9</accession>
<feature type="domain" description="HTH tetR-type" evidence="5">
    <location>
        <begin position="18"/>
        <end position="78"/>
    </location>
</feature>
<organism evidence="6 7">
    <name type="scientific">Rhodococcus kronopolitis</name>
    <dbReference type="NCBI Taxonomy" id="1460226"/>
    <lineage>
        <taxon>Bacteria</taxon>
        <taxon>Bacillati</taxon>
        <taxon>Actinomycetota</taxon>
        <taxon>Actinomycetes</taxon>
        <taxon>Mycobacteriales</taxon>
        <taxon>Nocardiaceae</taxon>
        <taxon>Rhodococcus</taxon>
    </lineage>
</organism>
<reference evidence="7" key="1">
    <citation type="journal article" date="2019" name="Int. J. Syst. Evol. Microbiol.">
        <title>The Global Catalogue of Microorganisms (GCM) 10K type strain sequencing project: providing services to taxonomists for standard genome sequencing and annotation.</title>
        <authorList>
            <consortium name="The Broad Institute Genomics Platform"/>
            <consortium name="The Broad Institute Genome Sequencing Center for Infectious Disease"/>
            <person name="Wu L."/>
            <person name="Ma J."/>
        </authorList>
    </citation>
    <scope>NUCLEOTIDE SEQUENCE [LARGE SCALE GENOMIC DNA]</scope>
    <source>
        <strain evidence="7">CCUG 54520</strain>
    </source>
</reference>
<dbReference type="InterPro" id="IPR001647">
    <property type="entry name" value="HTH_TetR"/>
</dbReference>
<dbReference type="PROSITE" id="PS50977">
    <property type="entry name" value="HTH_TETR_2"/>
    <property type="match status" value="1"/>
</dbReference>
<gene>
    <name evidence="6" type="ORF">ACFO6S_05335</name>
</gene>
<evidence type="ECO:0000259" key="5">
    <source>
        <dbReference type="PROSITE" id="PS50977"/>
    </source>
</evidence>
<name>A0ABV9FMP9_9NOCA</name>
<dbReference type="RefSeq" id="WP_378414812.1">
    <property type="nucleotide sequence ID" value="NZ_JBHSFO010000002.1"/>
</dbReference>
<evidence type="ECO:0000256" key="4">
    <source>
        <dbReference type="PROSITE-ProRule" id="PRU00335"/>
    </source>
</evidence>
<sequence>MDTSNRRQDWLGTDPRRAAAVAQIRAAAAELFLERGLEQVSIEDVAERAGCSRATLYRHVGGKSALVGGVVAAAAATVAEQVATAVAPLTGSRRIVEAILTSVAAVRSDPALAAWFAHTGPGRGDDYLASSPELGRIATTLTGIAPDDDSAQWIVRVVMSLLALPAADPDTERRIVERFVEPAFR</sequence>
<dbReference type="PRINTS" id="PR00455">
    <property type="entry name" value="HTHTETR"/>
</dbReference>
<dbReference type="SUPFAM" id="SSF46689">
    <property type="entry name" value="Homeodomain-like"/>
    <property type="match status" value="1"/>
</dbReference>
<evidence type="ECO:0000313" key="6">
    <source>
        <dbReference type="EMBL" id="MFC4603108.1"/>
    </source>
</evidence>
<dbReference type="Pfam" id="PF00440">
    <property type="entry name" value="TetR_N"/>
    <property type="match status" value="1"/>
</dbReference>
<keyword evidence="1" id="KW-0805">Transcription regulation</keyword>
<keyword evidence="7" id="KW-1185">Reference proteome</keyword>
<dbReference type="PANTHER" id="PTHR30055">
    <property type="entry name" value="HTH-TYPE TRANSCRIPTIONAL REGULATOR RUTR"/>
    <property type="match status" value="1"/>
</dbReference>
<dbReference type="EMBL" id="JBHSFO010000002">
    <property type="protein sequence ID" value="MFC4603108.1"/>
    <property type="molecule type" value="Genomic_DNA"/>
</dbReference>
<dbReference type="InterPro" id="IPR050109">
    <property type="entry name" value="HTH-type_TetR-like_transc_reg"/>
</dbReference>
<dbReference type="InterPro" id="IPR009057">
    <property type="entry name" value="Homeodomain-like_sf"/>
</dbReference>
<feature type="DNA-binding region" description="H-T-H motif" evidence="4">
    <location>
        <begin position="41"/>
        <end position="60"/>
    </location>
</feature>
<evidence type="ECO:0000256" key="3">
    <source>
        <dbReference type="ARBA" id="ARBA00023163"/>
    </source>
</evidence>
<evidence type="ECO:0000313" key="7">
    <source>
        <dbReference type="Proteomes" id="UP001595914"/>
    </source>
</evidence>
<evidence type="ECO:0000256" key="2">
    <source>
        <dbReference type="ARBA" id="ARBA00023125"/>
    </source>
</evidence>
<comment type="caution">
    <text evidence="6">The sequence shown here is derived from an EMBL/GenBank/DDBJ whole genome shotgun (WGS) entry which is preliminary data.</text>
</comment>
<dbReference type="Proteomes" id="UP001595914">
    <property type="component" value="Unassembled WGS sequence"/>
</dbReference>
<protein>
    <submittedName>
        <fullName evidence="6">TetR/AcrR family transcriptional regulator</fullName>
    </submittedName>
</protein>
<dbReference type="PANTHER" id="PTHR30055:SF234">
    <property type="entry name" value="HTH-TYPE TRANSCRIPTIONAL REGULATOR BETI"/>
    <property type="match status" value="1"/>
</dbReference>
<dbReference type="Gene3D" id="1.10.357.10">
    <property type="entry name" value="Tetracycline Repressor, domain 2"/>
    <property type="match status" value="1"/>
</dbReference>
<evidence type="ECO:0000256" key="1">
    <source>
        <dbReference type="ARBA" id="ARBA00023015"/>
    </source>
</evidence>
<proteinExistence type="predicted"/>
<keyword evidence="3" id="KW-0804">Transcription</keyword>